<keyword evidence="2" id="KW-1185">Reference proteome</keyword>
<organism evidence="1 2">
    <name type="scientific">Streptomyces niveiscabiei</name>
    <dbReference type="NCBI Taxonomy" id="164115"/>
    <lineage>
        <taxon>Bacteria</taxon>
        <taxon>Bacillati</taxon>
        <taxon>Actinomycetota</taxon>
        <taxon>Actinomycetes</taxon>
        <taxon>Kitasatosporales</taxon>
        <taxon>Streptomycetaceae</taxon>
        <taxon>Streptomyces</taxon>
    </lineage>
</organism>
<name>A0ABW9HRR6_9ACTN</name>
<dbReference type="RefSeq" id="WP_409121208.1">
    <property type="nucleotide sequence ID" value="NZ_JBJVNI010000005.1"/>
</dbReference>
<proteinExistence type="predicted"/>
<dbReference type="Proteomes" id="UP001631957">
    <property type="component" value="Unassembled WGS sequence"/>
</dbReference>
<reference evidence="1 2" key="1">
    <citation type="submission" date="2024-12" db="EMBL/GenBank/DDBJ databases">
        <title>Forecasting of Potato common scab and diversities of Pathogenic streptomyces spp. in china.</title>
        <authorList>
            <person name="Handique U."/>
            <person name="Wu J."/>
        </authorList>
    </citation>
    <scope>NUCLEOTIDE SEQUENCE [LARGE SCALE GENOMIC DNA]</scope>
    <source>
        <strain evidence="1 2">ZRIMU1530</strain>
    </source>
</reference>
<gene>
    <name evidence="1" type="ORF">ACKI18_11685</name>
</gene>
<protein>
    <recommendedName>
        <fullName evidence="3">HD domain-containing protein</fullName>
    </recommendedName>
</protein>
<sequence>MPERPALADFFRLRLEPFAARHVLHSARRAGNLGLDDTTVLACLLHDISVGGLMRSQPGHWSAQLIASYVSEEIAWAVRQHEILRFFADPAMGYAYPDAYRTFFGPSYGPPEYVRRAYREARSHRWYGTARLITVNDLYTFGEDPIDIDEFADVIGRHFRQPAEGLGFDGSPVAHIWRTIIWPNNFL</sequence>
<evidence type="ECO:0000313" key="2">
    <source>
        <dbReference type="Proteomes" id="UP001631957"/>
    </source>
</evidence>
<evidence type="ECO:0008006" key="3">
    <source>
        <dbReference type="Google" id="ProtNLM"/>
    </source>
</evidence>
<dbReference type="EMBL" id="JBJVNI010000005">
    <property type="protein sequence ID" value="MFM9609372.1"/>
    <property type="molecule type" value="Genomic_DNA"/>
</dbReference>
<accession>A0ABW9HRR6</accession>
<comment type="caution">
    <text evidence="1">The sequence shown here is derived from an EMBL/GenBank/DDBJ whole genome shotgun (WGS) entry which is preliminary data.</text>
</comment>
<evidence type="ECO:0000313" key="1">
    <source>
        <dbReference type="EMBL" id="MFM9609372.1"/>
    </source>
</evidence>
<dbReference type="Gene3D" id="1.10.3210.10">
    <property type="entry name" value="Hypothetical protein af1432"/>
    <property type="match status" value="1"/>
</dbReference>